<name>F8NST5_SERL9</name>
<sequence length="251" mass="27734">MHIRYSSNELKNPHTPLAYLSLDVANQVEVARYLYAVTLGAYVWDIATNLDNNYKLLVHHRVGFPTIAYWLSRVFTLSWILTMLIFQAGFIPNCQALQIAMGVCLVLAQSATSLLFLLQTVAIWHGNHQTCAMFIVLWVAVVGSSLSVPISTVPGNIGPTQQCIVHKVYGYAELFSAVAMLNDSVIPFAISYRILTRCTLEKSFKSQIGAFLDQGSIPKLSCSSARWSTILRHSGFGNILLLVLLVISSVP</sequence>
<feature type="transmembrane region" description="Helical" evidence="1">
    <location>
        <begin position="130"/>
        <end position="150"/>
    </location>
</feature>
<dbReference type="OrthoDB" id="3038990at2759"/>
<dbReference type="RefSeq" id="XP_007317182.1">
    <property type="nucleotide sequence ID" value="XM_007317120.1"/>
</dbReference>
<feature type="transmembrane region" description="Helical" evidence="1">
    <location>
        <begin position="70"/>
        <end position="90"/>
    </location>
</feature>
<reference evidence="2" key="1">
    <citation type="submission" date="2011-04" db="EMBL/GenBank/DDBJ databases">
        <title>Evolution of plant cell wall degrading machinery underlies the functional diversity of forest fungi.</title>
        <authorList>
            <consortium name="US DOE Joint Genome Institute (JGI-PGF)"/>
            <person name="Eastwood D.C."/>
            <person name="Floudas D."/>
            <person name="Binder M."/>
            <person name="Majcherczyk A."/>
            <person name="Schneider P."/>
            <person name="Aerts A."/>
            <person name="Asiegbu F.O."/>
            <person name="Baker S.E."/>
            <person name="Barry K."/>
            <person name="Bendiksby M."/>
            <person name="Blumentritt M."/>
            <person name="Coutinho P.M."/>
            <person name="Cullen D."/>
            <person name="Cullen D."/>
            <person name="Gathman A."/>
            <person name="Goodell B."/>
            <person name="Henrissat B."/>
            <person name="Ihrmark K."/>
            <person name="Kauserud H."/>
            <person name="Kohler A."/>
            <person name="LaButti K."/>
            <person name="Lapidus A."/>
            <person name="Lavin J.L."/>
            <person name="Lee Y.-H."/>
            <person name="Lindquist E."/>
            <person name="Lilly W."/>
            <person name="Lucas S."/>
            <person name="Morin E."/>
            <person name="Murat C."/>
            <person name="Oguiza J.A."/>
            <person name="Park J."/>
            <person name="Pisabarro A.G."/>
            <person name="Riley R."/>
            <person name="Rosling A."/>
            <person name="Salamov A."/>
            <person name="Schmidt O."/>
            <person name="Schmutz J."/>
            <person name="Skrede I."/>
            <person name="Stenlid J."/>
            <person name="Wiebenga A."/>
            <person name="Xie X."/>
            <person name="Kues U."/>
            <person name="Hibbett D.S."/>
            <person name="Hoffmeister D."/>
            <person name="Hogberg N."/>
            <person name="Martin F."/>
            <person name="Grigoriev I.V."/>
            <person name="Watkinson S.C."/>
        </authorList>
    </citation>
    <scope>NUCLEOTIDE SEQUENCE</scope>
    <source>
        <strain evidence="2">S7.9</strain>
    </source>
</reference>
<feature type="transmembrane region" description="Helical" evidence="1">
    <location>
        <begin position="174"/>
        <end position="195"/>
    </location>
</feature>
<evidence type="ECO:0000313" key="2">
    <source>
        <dbReference type="EMBL" id="EGO27009.1"/>
    </source>
</evidence>
<proteinExistence type="predicted"/>
<dbReference type="HOGENOM" id="CLU_060549_3_0_1"/>
<dbReference type="GeneID" id="18818790"/>
<dbReference type="EMBL" id="GL945432">
    <property type="protein sequence ID" value="EGO27009.1"/>
    <property type="molecule type" value="Genomic_DNA"/>
</dbReference>
<accession>F8NST5</accession>
<keyword evidence="1" id="KW-0472">Membrane</keyword>
<evidence type="ECO:0000256" key="1">
    <source>
        <dbReference type="SAM" id="Phobius"/>
    </source>
</evidence>
<gene>
    <name evidence="2" type="ORF">SERLADRAFT_464727</name>
</gene>
<feature type="transmembrane region" description="Helical" evidence="1">
    <location>
        <begin position="96"/>
        <end position="118"/>
    </location>
</feature>
<protein>
    <submittedName>
        <fullName evidence="2">Uncharacterized protein</fullName>
    </submittedName>
</protein>
<dbReference type="Proteomes" id="UP000008064">
    <property type="component" value="Unassembled WGS sequence"/>
</dbReference>
<dbReference type="AlphaFoldDB" id="F8NST5"/>
<dbReference type="KEGG" id="sla:SERLADRAFT_464727"/>
<organism>
    <name type="scientific">Serpula lacrymans var. lacrymans (strain S7.9)</name>
    <name type="common">Dry rot fungus</name>
    <dbReference type="NCBI Taxonomy" id="578457"/>
    <lineage>
        <taxon>Eukaryota</taxon>
        <taxon>Fungi</taxon>
        <taxon>Dikarya</taxon>
        <taxon>Basidiomycota</taxon>
        <taxon>Agaricomycotina</taxon>
        <taxon>Agaricomycetes</taxon>
        <taxon>Agaricomycetidae</taxon>
        <taxon>Boletales</taxon>
        <taxon>Coniophorineae</taxon>
        <taxon>Serpulaceae</taxon>
        <taxon>Serpula</taxon>
    </lineage>
</organism>
<keyword evidence="1" id="KW-1133">Transmembrane helix</keyword>
<feature type="non-terminal residue" evidence="2">
    <location>
        <position position="251"/>
    </location>
</feature>
<keyword evidence="1" id="KW-0812">Transmembrane</keyword>